<evidence type="ECO:0000256" key="2">
    <source>
        <dbReference type="SAM" id="Phobius"/>
    </source>
</evidence>
<feature type="transmembrane region" description="Helical" evidence="2">
    <location>
        <begin position="752"/>
        <end position="773"/>
    </location>
</feature>
<evidence type="ECO:0000313" key="4">
    <source>
        <dbReference type="Proteomes" id="UP000674318"/>
    </source>
</evidence>
<feature type="compositionally biased region" description="Low complexity" evidence="1">
    <location>
        <begin position="187"/>
        <end position="206"/>
    </location>
</feature>
<proteinExistence type="predicted"/>
<feature type="transmembrane region" description="Helical" evidence="2">
    <location>
        <begin position="902"/>
        <end position="921"/>
    </location>
</feature>
<feature type="transmembrane region" description="Helical" evidence="2">
    <location>
        <begin position="942"/>
        <end position="962"/>
    </location>
</feature>
<keyword evidence="2" id="KW-0472">Membrane</keyword>
<gene>
    <name evidence="3" type="ORF">JKF63_02222</name>
</gene>
<keyword evidence="4" id="KW-1185">Reference proteome</keyword>
<dbReference type="AlphaFoldDB" id="A0A836HZ34"/>
<reference evidence="3 4" key="1">
    <citation type="submission" date="2021-02" db="EMBL/GenBank/DDBJ databases">
        <title>Porcisia hertigi Genome sequencing and assembly.</title>
        <authorList>
            <person name="Almutairi H."/>
            <person name="Gatherer D."/>
        </authorList>
    </citation>
    <scope>NUCLEOTIDE SEQUENCE [LARGE SCALE GENOMIC DNA]</scope>
    <source>
        <strain evidence="3 4">C119</strain>
    </source>
</reference>
<feature type="compositionally biased region" description="Polar residues" evidence="1">
    <location>
        <begin position="83"/>
        <end position="93"/>
    </location>
</feature>
<feature type="transmembrane region" description="Helical" evidence="2">
    <location>
        <begin position="625"/>
        <end position="653"/>
    </location>
</feature>
<comment type="caution">
    <text evidence="3">The sequence shown here is derived from an EMBL/GenBank/DDBJ whole genome shotgun (WGS) entry which is preliminary data.</text>
</comment>
<feature type="compositionally biased region" description="Polar residues" evidence="1">
    <location>
        <begin position="995"/>
        <end position="1013"/>
    </location>
</feature>
<dbReference type="OrthoDB" id="249280at2759"/>
<feature type="region of interest" description="Disordered" evidence="1">
    <location>
        <begin position="154"/>
        <end position="275"/>
    </location>
</feature>
<feature type="transmembrane region" description="Helical" evidence="2">
    <location>
        <begin position="710"/>
        <end position="732"/>
    </location>
</feature>
<feature type="transmembrane region" description="Helical" evidence="2">
    <location>
        <begin position="785"/>
        <end position="810"/>
    </location>
</feature>
<feature type="transmembrane region" description="Helical" evidence="2">
    <location>
        <begin position="665"/>
        <end position="686"/>
    </location>
</feature>
<dbReference type="RefSeq" id="XP_067754419.1">
    <property type="nucleotide sequence ID" value="XM_067898262.1"/>
</dbReference>
<feature type="region of interest" description="Disordered" evidence="1">
    <location>
        <begin position="347"/>
        <end position="366"/>
    </location>
</feature>
<feature type="region of interest" description="Disordered" evidence="1">
    <location>
        <begin position="993"/>
        <end position="1026"/>
    </location>
</feature>
<organism evidence="3 4">
    <name type="scientific">Porcisia hertigi</name>
    <dbReference type="NCBI Taxonomy" id="2761500"/>
    <lineage>
        <taxon>Eukaryota</taxon>
        <taxon>Discoba</taxon>
        <taxon>Euglenozoa</taxon>
        <taxon>Kinetoplastea</taxon>
        <taxon>Metakinetoplastina</taxon>
        <taxon>Trypanosomatida</taxon>
        <taxon>Trypanosomatidae</taxon>
        <taxon>Leishmaniinae</taxon>
        <taxon>Porcisia</taxon>
    </lineage>
</organism>
<feature type="transmembrane region" description="Helical" evidence="2">
    <location>
        <begin position="869"/>
        <end position="896"/>
    </location>
</feature>
<keyword evidence="2" id="KW-1133">Transmembrane helix</keyword>
<name>A0A836HZ34_9TRYP</name>
<feature type="compositionally biased region" description="Low complexity" evidence="1">
    <location>
        <begin position="355"/>
        <end position="364"/>
    </location>
</feature>
<evidence type="ECO:0000313" key="3">
    <source>
        <dbReference type="EMBL" id="KAG5495167.1"/>
    </source>
</evidence>
<feature type="compositionally biased region" description="Low complexity" evidence="1">
    <location>
        <begin position="1015"/>
        <end position="1026"/>
    </location>
</feature>
<feature type="compositionally biased region" description="Polar residues" evidence="1">
    <location>
        <begin position="1"/>
        <end position="26"/>
    </location>
</feature>
<dbReference type="Proteomes" id="UP000674318">
    <property type="component" value="Unassembled WGS sequence"/>
</dbReference>
<keyword evidence="2" id="KW-0812">Transmembrane</keyword>
<feature type="region of interest" description="Disordered" evidence="1">
    <location>
        <begin position="76"/>
        <end position="99"/>
    </location>
</feature>
<dbReference type="GeneID" id="94288339"/>
<feature type="compositionally biased region" description="Polar residues" evidence="1">
    <location>
        <begin position="38"/>
        <end position="52"/>
    </location>
</feature>
<evidence type="ECO:0000256" key="1">
    <source>
        <dbReference type="SAM" id="MobiDB-lite"/>
    </source>
</evidence>
<sequence length="1026" mass="111027">MLSGFVSSFHNRSDCPTMSLSGGDSSSTEDDRKISFDAYSNATSQRNVSFPPTETPAMTPPVSDVFLSPKSGSVAAGAIPSPSYANTSTTTQGPAPGRQRAAPLVETAPDTPQALSGVHKTHSSAVDHPLLGLRGKAKGNRSLKELNSAVLMGGERTDGQPLLDSRVASPSVRKSDDFEPFGAASAGLPPLSLGRSLSCPSPGLGSRRPLRKDTVAETSGSRVLPPLSPPARLPSILFTGAGNKTPTRGSTEHPAISARGSSPSPPDGAVHSGAGAAAQQLVSVTTAVDSANKLWSAVRQLVSDGGGLLSAYIESLVNPAGMPAAAAAKTPGANVASWRVGQRPLRSSHTLNAPTSSTISTSSSFDFTYNASRPTPEGHVRLSSGPGAVRRAFEPYHGSTATHSDDTDSYNGGSLAMPLDMVVIDSSHDPFLRNSPAIDHPVVRGAVPASVNNSFTGAESEAGLGADDYDGMPSTYVVDLLSALRGYQSNPTEPFGHLVAAALASRSQEMPVRGFEVAAAEHNPYLVRLIVDSGSLDMMDVEAQRNVQETMDELVSINDSELNPVIYDYLISFFRMPFVRLSHKQYITLKRSGFEYIKLMYDHQHVLPEESLHSILINQSRTMGILNLIFMAVLLSTIVLSTLAIALVLVHWVKAGGGALQSFGIYTLVAFGGGWALNLIFMVCTVRSRQNELQYEPETRGKEYLRMPSSYAAVVPVLPLFDILCIITYVRALKQKRMILGHNIVACSRLSGIFYAVLFAFPHLIIQSYFNNIETSIKPEYQHHWTYYLLLTATVTQWCVALFGYAWLLFTHDSIDGLGFACFNRGKLAHPLEQHSAVAHLLHFVMASLLETNVFLVTVTAIKLSSITCCVYLIIIIVLSSVTIVYILVVYLVIILTPGSPVRISFSCVPLFLMQVVLLVCTTRINADTWTSYRPTFLRWSFIFGYLSWGAYFALFILWIIVMIQWCILYKAGVNFFPRFLWPWVRRDTRFVSPKKSNSSSEAFPIDLSSQMPEGSAGRAAPSASP</sequence>
<dbReference type="EMBL" id="JAFJZO010000033">
    <property type="protein sequence ID" value="KAG5495167.1"/>
    <property type="molecule type" value="Genomic_DNA"/>
</dbReference>
<feature type="region of interest" description="Disordered" evidence="1">
    <location>
        <begin position="1"/>
        <end position="64"/>
    </location>
</feature>
<accession>A0A836HZ34</accession>
<dbReference type="KEGG" id="phet:94288339"/>
<protein>
    <submittedName>
        <fullName evidence="3">Uncharacterized protein</fullName>
    </submittedName>
</protein>